<proteinExistence type="predicted"/>
<organism evidence="2 3">
    <name type="scientific">Alicyclobacillus fastidiosus</name>
    <dbReference type="NCBI Taxonomy" id="392011"/>
    <lineage>
        <taxon>Bacteria</taxon>
        <taxon>Bacillati</taxon>
        <taxon>Bacillota</taxon>
        <taxon>Bacilli</taxon>
        <taxon>Bacillales</taxon>
        <taxon>Alicyclobacillaceae</taxon>
        <taxon>Alicyclobacillus</taxon>
    </lineage>
</organism>
<dbReference type="InterPro" id="IPR046953">
    <property type="entry name" value="Spore_GerAC-like_C"/>
</dbReference>
<evidence type="ECO:0000313" key="2">
    <source>
        <dbReference type="EMBL" id="WAH42474.1"/>
    </source>
</evidence>
<dbReference type="Proteomes" id="UP001164761">
    <property type="component" value="Chromosome"/>
</dbReference>
<reference evidence="2" key="1">
    <citation type="submission" date="2022-08" db="EMBL/GenBank/DDBJ databases">
        <title>Alicyclobacillus fastidiosus DSM 17978, complete genome.</title>
        <authorList>
            <person name="Wang Q."/>
            <person name="Cai R."/>
            <person name="Wang Z."/>
        </authorList>
    </citation>
    <scope>NUCLEOTIDE SEQUENCE</scope>
    <source>
        <strain evidence="2">DSM 17978</strain>
    </source>
</reference>
<evidence type="ECO:0000313" key="3">
    <source>
        <dbReference type="Proteomes" id="UP001164761"/>
    </source>
</evidence>
<feature type="domain" description="Spore germination GerAC-like C-terminal" evidence="1">
    <location>
        <begin position="80"/>
        <end position="245"/>
    </location>
</feature>
<accession>A0ABY6ZHX5</accession>
<dbReference type="PANTHER" id="PTHR35789:SF1">
    <property type="entry name" value="SPORE GERMINATION PROTEIN B3"/>
    <property type="match status" value="1"/>
</dbReference>
<evidence type="ECO:0000259" key="1">
    <source>
        <dbReference type="Pfam" id="PF05504"/>
    </source>
</evidence>
<dbReference type="PANTHER" id="PTHR35789">
    <property type="entry name" value="SPORE GERMINATION PROTEIN B3"/>
    <property type="match status" value="1"/>
</dbReference>
<dbReference type="InterPro" id="IPR008844">
    <property type="entry name" value="Spore_GerAC-like"/>
</dbReference>
<keyword evidence="3" id="KW-1185">Reference proteome</keyword>
<gene>
    <name evidence="2" type="ORF">NZD89_02975</name>
</gene>
<sequence length="256" mass="28940">MIRKFPFTKYFRDYSDTLLAAGKQQKLLSTYETSLRNLLFDAMSDAASGTLPVIDVGSDSNSMASNSQDQSKTSSSFSLNGTALFNRKLQLVGYLQNEQSLLYLWGVNRLQHITLSESADSSGNLISLQMSHLHSRISVTSHKGHMIAQITLSGTGRIIENHTKLSPSKLRDIVVIQQRLNQNVSNRMQHLIIKTQEQYQTDIFKFGEEIHRTYPLEWQHIKTNWPLEFPKLKIEVSTRLTVLHGGEVKTGDIFAG</sequence>
<dbReference type="EMBL" id="CP104067">
    <property type="protein sequence ID" value="WAH42474.1"/>
    <property type="molecule type" value="Genomic_DNA"/>
</dbReference>
<name>A0ABY6ZHX5_9BACL</name>
<protein>
    <submittedName>
        <fullName evidence="2">Ger(X)C family spore germination C-terminal domain-containing protein</fullName>
    </submittedName>
</protein>
<dbReference type="Pfam" id="PF05504">
    <property type="entry name" value="Spore_GerAC"/>
    <property type="match status" value="1"/>
</dbReference>
<dbReference type="Gene3D" id="3.30.300.210">
    <property type="entry name" value="Nutrient germinant receptor protein C, domain 3"/>
    <property type="match status" value="1"/>
</dbReference>
<dbReference type="RefSeq" id="WP_268006356.1">
    <property type="nucleotide sequence ID" value="NZ_BSUT01000001.1"/>
</dbReference>
<dbReference type="InterPro" id="IPR038501">
    <property type="entry name" value="Spore_GerAC_C_sf"/>
</dbReference>